<dbReference type="PANTHER" id="PTHR46153">
    <property type="entry name" value="ACYL CARRIER PROTEIN"/>
    <property type="match status" value="1"/>
</dbReference>
<dbReference type="InterPro" id="IPR009081">
    <property type="entry name" value="PP-bd_ACP"/>
</dbReference>
<dbReference type="HAMAP" id="MF_01217">
    <property type="entry name" value="Acyl_carrier"/>
    <property type="match status" value="1"/>
</dbReference>
<sequence>MASIAGSSALSFARPVKAINTNSLAFSPLRKGNIFLRLQPMPMRSVSCAAKKDTTDKVCEIVKKQLALPDHTEVCGESKFSELGADSLDTVEIVMSLEEHFDISVEESSAQTIATVEDAADLIDKLVAGKA</sequence>
<dbReference type="SUPFAM" id="SSF47336">
    <property type="entry name" value="ACP-like"/>
    <property type="match status" value="1"/>
</dbReference>
<comment type="similarity">
    <text evidence="2">Belongs to the acyl carrier protein (ACP) family.</text>
</comment>
<dbReference type="InterPro" id="IPR006162">
    <property type="entry name" value="Ppantetheine_attach_site"/>
</dbReference>
<dbReference type="InterPro" id="IPR044813">
    <property type="entry name" value="ACP_chloroplastic"/>
</dbReference>
<evidence type="ECO:0000256" key="6">
    <source>
        <dbReference type="ARBA" id="ARBA00022553"/>
    </source>
</evidence>
<dbReference type="PANTHER" id="PTHR46153:SF14">
    <property type="entry name" value="ACYL CARRIER PROTEIN"/>
    <property type="match status" value="1"/>
</dbReference>
<accession>A0A317YEE2</accession>
<keyword evidence="6" id="KW-0597">Phosphoprotein</keyword>
<keyword evidence="9" id="KW-0809">Transit peptide</keyword>
<evidence type="ECO:0000256" key="9">
    <source>
        <dbReference type="ARBA" id="ARBA00022946"/>
    </source>
</evidence>
<proteinExistence type="inferred from homology"/>
<evidence type="ECO:0000256" key="1">
    <source>
        <dbReference type="ARBA" id="ARBA00004229"/>
    </source>
</evidence>
<evidence type="ECO:0000256" key="3">
    <source>
        <dbReference type="ARBA" id="ARBA00022450"/>
    </source>
</evidence>
<evidence type="ECO:0000256" key="11">
    <source>
        <dbReference type="ARBA" id="ARBA00023160"/>
    </source>
</evidence>
<comment type="caution">
    <text evidence="13">The sequence shown here is derived from an EMBL/GenBank/DDBJ whole genome shotgun (WGS) entry which is preliminary data.</text>
</comment>
<organism evidence="13">
    <name type="scientific">Zea mays</name>
    <name type="common">Maize</name>
    <dbReference type="NCBI Taxonomy" id="4577"/>
    <lineage>
        <taxon>Eukaryota</taxon>
        <taxon>Viridiplantae</taxon>
        <taxon>Streptophyta</taxon>
        <taxon>Embryophyta</taxon>
        <taxon>Tracheophyta</taxon>
        <taxon>Spermatophyta</taxon>
        <taxon>Magnoliopsida</taxon>
        <taxon>Liliopsida</taxon>
        <taxon>Poales</taxon>
        <taxon>Poaceae</taxon>
        <taxon>PACMAD clade</taxon>
        <taxon>Panicoideae</taxon>
        <taxon>Andropogonodae</taxon>
        <taxon>Andropogoneae</taxon>
        <taxon>Tripsacinae</taxon>
        <taxon>Zea</taxon>
    </lineage>
</organism>
<dbReference type="EMBL" id="NCVQ01000001">
    <property type="protein sequence ID" value="PWZ56903.1"/>
    <property type="molecule type" value="Genomic_DNA"/>
</dbReference>
<dbReference type="PROSITE" id="PS00012">
    <property type="entry name" value="PHOSPHOPANTETHEINE"/>
    <property type="match status" value="1"/>
</dbReference>
<evidence type="ECO:0000256" key="2">
    <source>
        <dbReference type="ARBA" id="ARBA00010930"/>
    </source>
</evidence>
<dbReference type="InterPro" id="IPR036736">
    <property type="entry name" value="ACP-like_sf"/>
</dbReference>
<dbReference type="Pfam" id="PF00550">
    <property type="entry name" value="PP-binding"/>
    <property type="match status" value="1"/>
</dbReference>
<gene>
    <name evidence="13" type="ORF">Zm00014a_011434</name>
</gene>
<evidence type="ECO:0000256" key="8">
    <source>
        <dbReference type="ARBA" id="ARBA00022832"/>
    </source>
</evidence>
<dbReference type="Gene3D" id="1.10.1200.10">
    <property type="entry name" value="ACP-like"/>
    <property type="match status" value="1"/>
</dbReference>
<keyword evidence="10" id="KW-0443">Lipid metabolism</keyword>
<protein>
    <recommendedName>
        <fullName evidence="12">Acyl carrier protein</fullName>
    </recommendedName>
</protein>
<evidence type="ECO:0000256" key="12">
    <source>
        <dbReference type="RuleBase" id="RU000722"/>
    </source>
</evidence>
<keyword evidence="4 12" id="KW-0444">Lipid biosynthesis</keyword>
<keyword evidence="7" id="KW-0934">Plastid</keyword>
<dbReference type="ExpressionAtlas" id="A0A317YEE2">
    <property type="expression patterns" value="baseline and differential"/>
</dbReference>
<evidence type="ECO:0000256" key="7">
    <source>
        <dbReference type="ARBA" id="ARBA00022640"/>
    </source>
</evidence>
<comment type="subcellular location">
    <subcellularLocation>
        <location evidence="1">Plastid</location>
        <location evidence="1">Chloroplast</location>
    </subcellularLocation>
</comment>
<dbReference type="GO" id="GO:0000036">
    <property type="term" value="F:acyl carrier activity"/>
    <property type="evidence" value="ECO:0007669"/>
    <property type="project" value="InterPro"/>
</dbReference>
<dbReference type="Proteomes" id="UP000251960">
    <property type="component" value="Chromosome 1"/>
</dbReference>
<keyword evidence="5" id="KW-0150">Chloroplast</keyword>
<name>A0A317YEE2_MAIZE</name>
<dbReference type="InterPro" id="IPR003231">
    <property type="entry name" value="ACP"/>
</dbReference>
<dbReference type="NCBIfam" id="TIGR00517">
    <property type="entry name" value="acyl_carrier"/>
    <property type="match status" value="1"/>
</dbReference>
<dbReference type="AlphaFoldDB" id="A0A317YEE2"/>
<dbReference type="GO" id="GO:0009507">
    <property type="term" value="C:chloroplast"/>
    <property type="evidence" value="ECO:0007669"/>
    <property type="project" value="UniProtKB-SubCell"/>
</dbReference>
<dbReference type="PROSITE" id="PS50075">
    <property type="entry name" value="CARRIER"/>
    <property type="match status" value="1"/>
</dbReference>
<keyword evidence="3 12" id="KW-0596">Phosphopantetheine</keyword>
<evidence type="ECO:0000256" key="4">
    <source>
        <dbReference type="ARBA" id="ARBA00022516"/>
    </source>
</evidence>
<evidence type="ECO:0000256" key="5">
    <source>
        <dbReference type="ARBA" id="ARBA00022528"/>
    </source>
</evidence>
<evidence type="ECO:0000313" key="13">
    <source>
        <dbReference type="EMBL" id="PWZ56903.1"/>
    </source>
</evidence>
<reference evidence="13" key="1">
    <citation type="journal article" date="2018" name="Nat. Genet.">
        <title>Extensive intraspecific gene order and gene structural variations between Mo17 and other maize genomes.</title>
        <authorList>
            <person name="Sun S."/>
            <person name="Zhou Y."/>
            <person name="Chen J."/>
            <person name="Shi J."/>
            <person name="Zhao H."/>
            <person name="Zhao H."/>
            <person name="Song W."/>
            <person name="Zhang M."/>
            <person name="Cui Y."/>
            <person name="Dong X."/>
            <person name="Liu H."/>
            <person name="Ma X."/>
            <person name="Jiao Y."/>
            <person name="Wang B."/>
            <person name="Wei X."/>
            <person name="Stein J.C."/>
            <person name="Glaubitz J.C."/>
            <person name="Lu F."/>
            <person name="Yu G."/>
            <person name="Liang C."/>
            <person name="Fengler K."/>
            <person name="Li B."/>
            <person name="Rafalski A."/>
            <person name="Schnable P.S."/>
            <person name="Ware D.H."/>
            <person name="Buckler E.S."/>
            <person name="Lai J."/>
        </authorList>
    </citation>
    <scope>NUCLEOTIDE SEQUENCE [LARGE SCALE GENOMIC DNA]</scope>
    <source>
        <tissue evidence="13">Seedling</tissue>
    </source>
</reference>
<keyword evidence="11 12" id="KW-0275">Fatty acid biosynthesis</keyword>
<comment type="function">
    <text evidence="12">Carrier of the growing fatty acid chain in fatty acid biosynthesis.</text>
</comment>
<evidence type="ECO:0000256" key="10">
    <source>
        <dbReference type="ARBA" id="ARBA00023098"/>
    </source>
</evidence>
<keyword evidence="8" id="KW-0276">Fatty acid metabolism</keyword>